<proteinExistence type="predicted"/>
<keyword evidence="2" id="KW-1185">Reference proteome</keyword>
<gene>
    <name evidence="1" type="ORF">RF11_03611</name>
</gene>
<accession>A0A0C2N0M4</accession>
<evidence type="ECO:0000313" key="1">
    <source>
        <dbReference type="EMBL" id="KII73116.1"/>
    </source>
</evidence>
<dbReference type="OrthoDB" id="7701410at2759"/>
<protein>
    <submittedName>
        <fullName evidence="1">Uncharacterized protein</fullName>
    </submittedName>
</protein>
<dbReference type="EMBL" id="JWZT01000994">
    <property type="protein sequence ID" value="KII73116.1"/>
    <property type="molecule type" value="Genomic_DNA"/>
</dbReference>
<evidence type="ECO:0000313" key="2">
    <source>
        <dbReference type="Proteomes" id="UP000031668"/>
    </source>
</evidence>
<comment type="caution">
    <text evidence="1">The sequence shown here is derived from an EMBL/GenBank/DDBJ whole genome shotgun (WGS) entry which is preliminary data.</text>
</comment>
<dbReference type="AlphaFoldDB" id="A0A0C2N0M4"/>
<organism evidence="1 2">
    <name type="scientific">Thelohanellus kitauei</name>
    <name type="common">Myxosporean</name>
    <dbReference type="NCBI Taxonomy" id="669202"/>
    <lineage>
        <taxon>Eukaryota</taxon>
        <taxon>Metazoa</taxon>
        <taxon>Cnidaria</taxon>
        <taxon>Myxozoa</taxon>
        <taxon>Myxosporea</taxon>
        <taxon>Bivalvulida</taxon>
        <taxon>Platysporina</taxon>
        <taxon>Myxobolidae</taxon>
        <taxon>Thelohanellus</taxon>
    </lineage>
</organism>
<name>A0A0C2N0M4_THEKT</name>
<sequence length="446" mass="53180">MEFYRNDNNESNKNALEYYAWDTLVMDMDIQIQAVKRFISHFSHQDTPKFDSLFLEYFPKALYEEFRKMSDGRRLDERHSLMQILFFDVFTFIFRNTNLVTNSTAISFIECLLKLIKNGDPILVYDPDALIGSIMVCASHEPNKIMFINQNGMYNFYNYFIDSMTSSENKFWEMCKNVYGIGRINSSSIDRNTLSINFRKLHKKFHSSNDKACARFLVIIFKMIYRLGFFNDMKFSYKNLYDITAALFLIHQSKIEDTFLINHLSMLWTSILNGSTKPFQIDTFDKLIHLGAIFAIDLSRKLHKFSRRSTNFVLTEKEIQQIYIIYFTLVAFPLIDHGKYQWLRDVFIGLNNEFLVYITNHSIDHLPFEHRLLIVQYYMKSLTTLNLHHESLNQNLLTFYDKLVFDTSQSKYYIINRNTMPFPRQLLPFELIRISIIKRVIFRQYL</sequence>
<dbReference type="Proteomes" id="UP000031668">
    <property type="component" value="Unassembled WGS sequence"/>
</dbReference>
<reference evidence="1 2" key="1">
    <citation type="journal article" date="2014" name="Genome Biol. Evol.">
        <title>The genome of the myxosporean Thelohanellus kitauei shows adaptations to nutrient acquisition within its fish host.</title>
        <authorList>
            <person name="Yang Y."/>
            <person name="Xiong J."/>
            <person name="Zhou Z."/>
            <person name="Huo F."/>
            <person name="Miao W."/>
            <person name="Ran C."/>
            <person name="Liu Y."/>
            <person name="Zhang J."/>
            <person name="Feng J."/>
            <person name="Wang M."/>
            <person name="Wang M."/>
            <person name="Wang L."/>
            <person name="Yao B."/>
        </authorList>
    </citation>
    <scope>NUCLEOTIDE SEQUENCE [LARGE SCALE GENOMIC DNA]</scope>
    <source>
        <strain evidence="1">Wuqing</strain>
    </source>
</reference>